<reference evidence="2" key="1">
    <citation type="submission" date="2021-01" db="EMBL/GenBank/DDBJ databases">
        <title>Adiantum capillus-veneris genome.</title>
        <authorList>
            <person name="Fang Y."/>
            <person name="Liao Q."/>
        </authorList>
    </citation>
    <scope>NUCLEOTIDE SEQUENCE</scope>
    <source>
        <strain evidence="2">H3</strain>
        <tissue evidence="2">Leaf</tissue>
    </source>
</reference>
<dbReference type="OrthoDB" id="1996844at2759"/>
<dbReference type="Proteomes" id="UP000886520">
    <property type="component" value="Chromosome 14"/>
</dbReference>
<name>A0A9D4UMT3_ADICA</name>
<keyword evidence="3" id="KW-1185">Reference proteome</keyword>
<dbReference type="AlphaFoldDB" id="A0A9D4UMT3"/>
<feature type="compositionally biased region" description="Low complexity" evidence="1">
    <location>
        <begin position="444"/>
        <end position="463"/>
    </location>
</feature>
<dbReference type="EMBL" id="JABFUD020000014">
    <property type="protein sequence ID" value="KAI5070789.1"/>
    <property type="molecule type" value="Genomic_DNA"/>
</dbReference>
<feature type="compositionally biased region" description="Basic and acidic residues" evidence="1">
    <location>
        <begin position="424"/>
        <end position="437"/>
    </location>
</feature>
<feature type="compositionally biased region" description="Basic residues" evidence="1">
    <location>
        <begin position="393"/>
        <end position="403"/>
    </location>
</feature>
<evidence type="ECO:0000313" key="3">
    <source>
        <dbReference type="Proteomes" id="UP000886520"/>
    </source>
</evidence>
<proteinExistence type="predicted"/>
<protein>
    <submittedName>
        <fullName evidence="2">Uncharacterized protein</fullName>
    </submittedName>
</protein>
<evidence type="ECO:0000256" key="1">
    <source>
        <dbReference type="SAM" id="MobiDB-lite"/>
    </source>
</evidence>
<gene>
    <name evidence="2" type="ORF">GOP47_0015132</name>
</gene>
<comment type="caution">
    <text evidence="2">The sequence shown here is derived from an EMBL/GenBank/DDBJ whole genome shotgun (WGS) entry which is preliminary data.</text>
</comment>
<evidence type="ECO:0000313" key="2">
    <source>
        <dbReference type="EMBL" id="KAI5070789.1"/>
    </source>
</evidence>
<sequence>MMHRHSCSACCANGRATIFVTAGEPHEGDETHGGGQLVSSSARSNLPLVAIGAANAHPHLQHLMHPCGCSLHESLCLHPHHHNLQSFSHNMAPCLPSAIHTVDHTTANQLVQAPESLRIELPAACAHISHGHNHAHIVHAHSHHHQRPLALAEPIKSLDLVRKFGSDYMSGSVQMLALNNSGKVLDAQPLAICRSIAPTCDKQLPAATSKAMYTEPVCCAGHMRILPRCSHIDADDSHRQTSVMDRCQIHPNCVAPINPHSAFKAQPMPAEACRTPPPLQVPTKAGVTAPPAYDNTVFMNHRKDVTFASNGAQKEDDFWTGPTDKMQGGDDGHISKGVGRGYSGNGWRGGCNSRGRGGFNNHSSSWNCSEDNGGNDDLWKSAEPAGTGNGRGGRGRGCGRGRGGRGGGWQPNKRKREGDGDDWEGSKPTKVAGERSMVEGSGWGNSNNGNDWGNPSGNAVSGW</sequence>
<feature type="region of interest" description="Disordered" evidence="1">
    <location>
        <begin position="369"/>
        <end position="463"/>
    </location>
</feature>
<accession>A0A9D4UMT3</accession>
<organism evidence="2 3">
    <name type="scientific">Adiantum capillus-veneris</name>
    <name type="common">Maidenhair fern</name>
    <dbReference type="NCBI Taxonomy" id="13818"/>
    <lineage>
        <taxon>Eukaryota</taxon>
        <taxon>Viridiplantae</taxon>
        <taxon>Streptophyta</taxon>
        <taxon>Embryophyta</taxon>
        <taxon>Tracheophyta</taxon>
        <taxon>Polypodiopsida</taxon>
        <taxon>Polypodiidae</taxon>
        <taxon>Polypodiales</taxon>
        <taxon>Pteridineae</taxon>
        <taxon>Pteridaceae</taxon>
        <taxon>Vittarioideae</taxon>
        <taxon>Adiantum</taxon>
    </lineage>
</organism>